<dbReference type="RefSeq" id="WP_090546601.1">
    <property type="nucleotide sequence ID" value="NZ_FNSR01000001.1"/>
</dbReference>
<name>A0A1H7HQ30_9BURK</name>
<feature type="region of interest" description="Disordered" evidence="1">
    <location>
        <begin position="72"/>
        <end position="168"/>
    </location>
</feature>
<reference evidence="3" key="1">
    <citation type="submission" date="2016-10" db="EMBL/GenBank/DDBJ databases">
        <authorList>
            <person name="Varghese N."/>
            <person name="Submissions S."/>
        </authorList>
    </citation>
    <scope>NUCLEOTIDE SEQUENCE [LARGE SCALE GENOMIC DNA]</scope>
    <source>
        <strain evidence="3">LMG 26416</strain>
    </source>
</reference>
<protein>
    <recommendedName>
        <fullName evidence="4">DUF3108 domain-containing protein</fullName>
    </recommendedName>
</protein>
<sequence>MSSSASPSRATRTSTPRSRRFSASRWAAVFVAVTALHWLAAQWIERHRDMPQPTTPTHVPVQVALLKPQQIERSASPPAAAARTARHAETPKHPEERRHALTAIAHEPQPKVSAQAASSEPAAAEPASAASAPAASGNGNAQTTGKGGTGNTPSAPPGPASHGVKFSVPPSGDLQYDTFYNGMRNQPGTIHWSSDGQHYEMVVSVPLPFVGTFSWTSRGRVDAFGLAPDQYVEKRGRRPEDVTVFNRDGRQIVFTRTPNSLALPDGAQDRFSMVMQLASLVRGDPDAYKPGVTREFFVADNDSGETWPITTIGDESVSTDQGFVDARHFMRLPRHEGDRRRIDVWLAPSLGWLPVRLVQTEPNGTQVELVWRGPLTVPASSAKDGAVAPETGNANSAAPASDAAGNAGSGIATAPAEPAGPSTPQPPSPNNGLAAPAGNAANAAANAAPSIPQPDDTAAPAPAKP</sequence>
<evidence type="ECO:0000313" key="3">
    <source>
        <dbReference type="Proteomes" id="UP000199120"/>
    </source>
</evidence>
<organism evidence="2 3">
    <name type="scientific">Paraburkholderia caballeronis</name>
    <dbReference type="NCBI Taxonomy" id="416943"/>
    <lineage>
        <taxon>Bacteria</taxon>
        <taxon>Pseudomonadati</taxon>
        <taxon>Pseudomonadota</taxon>
        <taxon>Betaproteobacteria</taxon>
        <taxon>Burkholderiales</taxon>
        <taxon>Burkholderiaceae</taxon>
        <taxon>Paraburkholderia</taxon>
    </lineage>
</organism>
<feature type="region of interest" description="Disordered" evidence="1">
    <location>
        <begin position="381"/>
        <end position="465"/>
    </location>
</feature>
<feature type="compositionally biased region" description="Low complexity" evidence="1">
    <location>
        <begin position="392"/>
        <end position="420"/>
    </location>
</feature>
<feature type="compositionally biased region" description="Basic and acidic residues" evidence="1">
    <location>
        <begin position="86"/>
        <end position="99"/>
    </location>
</feature>
<accession>A0A1H7HQ30</accession>
<feature type="compositionally biased region" description="Low complexity" evidence="1">
    <location>
        <begin position="72"/>
        <end position="83"/>
    </location>
</feature>
<proteinExistence type="predicted"/>
<gene>
    <name evidence="2" type="ORF">SAMN05192542_102366</name>
</gene>
<evidence type="ECO:0008006" key="4">
    <source>
        <dbReference type="Google" id="ProtNLM"/>
    </source>
</evidence>
<evidence type="ECO:0000256" key="1">
    <source>
        <dbReference type="SAM" id="MobiDB-lite"/>
    </source>
</evidence>
<dbReference type="Proteomes" id="UP000199120">
    <property type="component" value="Unassembled WGS sequence"/>
</dbReference>
<dbReference type="OrthoDB" id="8526020at2"/>
<keyword evidence="3" id="KW-1185">Reference proteome</keyword>
<dbReference type="AlphaFoldDB" id="A0A1H7HQ30"/>
<dbReference type="InterPro" id="IPR021457">
    <property type="entry name" value="DUF3108"/>
</dbReference>
<evidence type="ECO:0000313" key="2">
    <source>
        <dbReference type="EMBL" id="SEK52284.1"/>
    </source>
</evidence>
<feature type="compositionally biased region" description="Low complexity" evidence="1">
    <location>
        <begin position="113"/>
        <end position="142"/>
    </location>
</feature>
<feature type="compositionally biased region" description="Low complexity" evidence="1">
    <location>
        <begin position="430"/>
        <end position="465"/>
    </location>
</feature>
<dbReference type="EMBL" id="FOAJ01000002">
    <property type="protein sequence ID" value="SEK52284.1"/>
    <property type="molecule type" value="Genomic_DNA"/>
</dbReference>
<dbReference type="Pfam" id="PF11306">
    <property type="entry name" value="DUF3108"/>
    <property type="match status" value="1"/>
</dbReference>
<dbReference type="STRING" id="416943.SAMN05445871_3315"/>